<protein>
    <recommendedName>
        <fullName evidence="3 8">3-deoxy-D-manno-octulosonic acid transferase</fullName>
        <shortName evidence="8">Kdo transferase</shortName>
        <ecNumber evidence="2 8">2.4.99.12</ecNumber>
    </recommendedName>
    <alternativeName>
        <fullName evidence="5 8">Lipid IV(A) 3-deoxy-D-manno-octulosonic acid transferase</fullName>
    </alternativeName>
</protein>
<dbReference type="UniPathway" id="UPA00958"/>
<dbReference type="GO" id="GO:0009245">
    <property type="term" value="P:lipid A biosynthetic process"/>
    <property type="evidence" value="ECO:0007669"/>
    <property type="project" value="TreeGrafter"/>
</dbReference>
<gene>
    <name evidence="10" type="ORF">CLV60_11174</name>
</gene>
<dbReference type="GO" id="GO:0009244">
    <property type="term" value="P:lipopolysaccharide core region biosynthetic process"/>
    <property type="evidence" value="ECO:0007669"/>
    <property type="project" value="UniProtKB-UniRule"/>
</dbReference>
<name>A0A2P8FV68_9BACT</name>
<dbReference type="Proteomes" id="UP000241964">
    <property type="component" value="Unassembled WGS sequence"/>
</dbReference>
<evidence type="ECO:0000313" key="11">
    <source>
        <dbReference type="Proteomes" id="UP000241964"/>
    </source>
</evidence>
<dbReference type="EMBL" id="PYAS01000011">
    <property type="protein sequence ID" value="PSL25623.1"/>
    <property type="molecule type" value="Genomic_DNA"/>
</dbReference>
<reference evidence="10 11" key="1">
    <citation type="submission" date="2018-03" db="EMBL/GenBank/DDBJ databases">
        <title>Genomic Encyclopedia of Archaeal and Bacterial Type Strains, Phase II (KMG-II): from individual species to whole genera.</title>
        <authorList>
            <person name="Goeker M."/>
        </authorList>
    </citation>
    <scope>NUCLEOTIDE SEQUENCE [LARGE SCALE GENOMIC DNA]</scope>
    <source>
        <strain evidence="10 11">DSM 29057</strain>
    </source>
</reference>
<comment type="similarity">
    <text evidence="8">Belongs to the glycosyltransferase group 1 family.</text>
</comment>
<feature type="active site" description="Proton acceptor" evidence="7">
    <location>
        <position position="64"/>
    </location>
</feature>
<evidence type="ECO:0000256" key="2">
    <source>
        <dbReference type="ARBA" id="ARBA00012621"/>
    </source>
</evidence>
<dbReference type="GO" id="GO:0043842">
    <property type="term" value="F:Kdo transferase activity"/>
    <property type="evidence" value="ECO:0007669"/>
    <property type="project" value="UniProtKB-EC"/>
</dbReference>
<dbReference type="EC" id="2.4.99.12" evidence="2 8"/>
<evidence type="ECO:0000256" key="3">
    <source>
        <dbReference type="ARBA" id="ARBA00019077"/>
    </source>
</evidence>
<organism evidence="10 11">
    <name type="scientific">Dyadobacter jiangsuensis</name>
    <dbReference type="NCBI Taxonomy" id="1591085"/>
    <lineage>
        <taxon>Bacteria</taxon>
        <taxon>Pseudomonadati</taxon>
        <taxon>Bacteroidota</taxon>
        <taxon>Cytophagia</taxon>
        <taxon>Cytophagales</taxon>
        <taxon>Spirosomataceae</taxon>
        <taxon>Dyadobacter</taxon>
    </lineage>
</organism>
<evidence type="ECO:0000256" key="5">
    <source>
        <dbReference type="ARBA" id="ARBA00031445"/>
    </source>
</evidence>
<evidence type="ECO:0000313" key="10">
    <source>
        <dbReference type="EMBL" id="PSL25623.1"/>
    </source>
</evidence>
<proteinExistence type="inferred from homology"/>
<comment type="subcellular location">
    <subcellularLocation>
        <location evidence="8">Cell membrane</location>
    </subcellularLocation>
</comment>
<dbReference type="InterPro" id="IPR038107">
    <property type="entry name" value="Glycos_transf_N_sf"/>
</dbReference>
<dbReference type="InterPro" id="IPR039901">
    <property type="entry name" value="Kdotransferase"/>
</dbReference>
<dbReference type="Gene3D" id="3.40.50.2000">
    <property type="entry name" value="Glycogen Phosphorylase B"/>
    <property type="match status" value="1"/>
</dbReference>
<comment type="catalytic activity">
    <reaction evidence="6 8">
        <text>lipid IVA (E. coli) + CMP-3-deoxy-beta-D-manno-octulosonate = alpha-Kdo-(2-&gt;6)-lipid IVA (E. coli) + CMP + H(+)</text>
        <dbReference type="Rhea" id="RHEA:28066"/>
        <dbReference type="ChEBI" id="CHEBI:15378"/>
        <dbReference type="ChEBI" id="CHEBI:58603"/>
        <dbReference type="ChEBI" id="CHEBI:60364"/>
        <dbReference type="ChEBI" id="CHEBI:60377"/>
        <dbReference type="ChEBI" id="CHEBI:85987"/>
        <dbReference type="EC" id="2.4.99.12"/>
    </reaction>
</comment>
<dbReference type="OrthoDB" id="9789797at2"/>
<sequence length="418" mass="46433">MVKIIYQVAIQVFAFLFRFVAPFNHKLKLGVEGRKGLLDRLRASFQAQAAGRPVAWFHAASLGEFEQGRPVMEAYRKAYPGHFILLTFFSPSGYEIRKDYAGADFICYLPIDTPGNAREFVAIVNPRIAFFIKYEFWFNYLRELRKNGSYILSFSSIFRSNQIFFKFYGGFFRQKLGYFDHFFVQNQASVSLLAGIGITAASIAGDTRFDRVRAIASHARELPEIGRFKSDGQCLIAGSVWDADMQVLIPALNALSGKLKAIIAPHEIKADEIAGWRSKLNGRSILYSEVAAGQDPAGFDYLIINNIGMLSSLYRYGNMAYIGGSFGVGLHNILEAATFGLPIVFGNKSYHRFQEAVDLIEKGGAFAVSDGDQLLKTMENWVVSPAEALRAGSVSAEYVKSGTGATDLIMRKVREAMG</sequence>
<evidence type="ECO:0000256" key="1">
    <source>
        <dbReference type="ARBA" id="ARBA00004713"/>
    </source>
</evidence>
<evidence type="ECO:0000259" key="9">
    <source>
        <dbReference type="Pfam" id="PF04413"/>
    </source>
</evidence>
<keyword evidence="8" id="KW-0448">Lipopolysaccharide biosynthesis</keyword>
<comment type="caution">
    <text evidence="10">The sequence shown here is derived from an EMBL/GenBank/DDBJ whole genome shotgun (WGS) entry which is preliminary data.</text>
</comment>
<keyword evidence="4 8" id="KW-0808">Transferase</keyword>
<evidence type="ECO:0000256" key="4">
    <source>
        <dbReference type="ARBA" id="ARBA00022679"/>
    </source>
</evidence>
<comment type="pathway">
    <text evidence="1 8">Bacterial outer membrane biogenesis; LPS core biosynthesis.</text>
</comment>
<keyword evidence="8" id="KW-0472">Membrane</keyword>
<feature type="domain" description="3-deoxy-D-manno-octulosonic-acid transferase N-terminal" evidence="9">
    <location>
        <begin position="46"/>
        <end position="210"/>
    </location>
</feature>
<dbReference type="Gene3D" id="3.40.50.11720">
    <property type="entry name" value="3-Deoxy-D-manno-octulosonic-acid transferase, N-terminal domain"/>
    <property type="match status" value="1"/>
</dbReference>
<dbReference type="RefSeq" id="WP_106597527.1">
    <property type="nucleotide sequence ID" value="NZ_PYAS01000011.1"/>
</dbReference>
<keyword evidence="11" id="KW-1185">Reference proteome</keyword>
<dbReference type="PANTHER" id="PTHR42755">
    <property type="entry name" value="3-DEOXY-MANNO-OCTULOSONATE CYTIDYLYLTRANSFERASE"/>
    <property type="match status" value="1"/>
</dbReference>
<dbReference type="InterPro" id="IPR007507">
    <property type="entry name" value="Glycos_transf_N"/>
</dbReference>
<evidence type="ECO:0000256" key="6">
    <source>
        <dbReference type="ARBA" id="ARBA00049183"/>
    </source>
</evidence>
<dbReference type="AlphaFoldDB" id="A0A2P8FV68"/>
<dbReference type="Pfam" id="PF04413">
    <property type="entry name" value="Glycos_transf_N"/>
    <property type="match status" value="1"/>
</dbReference>
<evidence type="ECO:0000256" key="7">
    <source>
        <dbReference type="PIRSR" id="PIRSR639901-1"/>
    </source>
</evidence>
<evidence type="ECO:0000256" key="8">
    <source>
        <dbReference type="RuleBase" id="RU365103"/>
    </source>
</evidence>
<accession>A0A2P8FV68</accession>
<dbReference type="PANTHER" id="PTHR42755:SF1">
    <property type="entry name" value="3-DEOXY-D-MANNO-OCTULOSONIC ACID TRANSFERASE, MITOCHONDRIAL-RELATED"/>
    <property type="match status" value="1"/>
</dbReference>
<keyword evidence="8" id="KW-1003">Cell membrane</keyword>
<dbReference type="GO" id="GO:0005886">
    <property type="term" value="C:plasma membrane"/>
    <property type="evidence" value="ECO:0007669"/>
    <property type="project" value="UniProtKB-SubCell"/>
</dbReference>
<comment type="function">
    <text evidence="8">Involved in lipopolysaccharide (LPS) biosynthesis. Catalyzes the transfer of 3-deoxy-D-manno-octulosonate (Kdo) residue(s) from CMP-Kdo to lipid IV(A), the tetraacyldisaccharide-1,4'-bisphosphate precursor of lipid A.</text>
</comment>